<dbReference type="InterPro" id="IPR014729">
    <property type="entry name" value="Rossmann-like_a/b/a_fold"/>
</dbReference>
<comment type="pathway">
    <text evidence="2 15">Cofactor biosynthesis; FAD biosynthesis; FAD from FMN: step 1/1.</text>
</comment>
<keyword evidence="5 15" id="KW-0288">FMN</keyword>
<dbReference type="InterPro" id="IPR015865">
    <property type="entry name" value="Riboflavin_kinase_bac/euk"/>
</dbReference>
<dbReference type="PIRSF" id="PIRSF004491">
    <property type="entry name" value="FAD_Synth"/>
    <property type="match status" value="1"/>
</dbReference>
<dbReference type="Proteomes" id="UP000823821">
    <property type="component" value="Unassembled WGS sequence"/>
</dbReference>
<evidence type="ECO:0000256" key="14">
    <source>
        <dbReference type="ARBA" id="ARBA00049494"/>
    </source>
</evidence>
<dbReference type="PANTHER" id="PTHR22749">
    <property type="entry name" value="RIBOFLAVIN KINASE/FMN ADENYLYLTRANSFERASE"/>
    <property type="match status" value="1"/>
</dbReference>
<comment type="function">
    <text evidence="1">Catalyzes the phosphorylation of riboflavin to FMN followed by the adenylation of FMN to FAD.</text>
</comment>
<proteinExistence type="inferred from homology"/>
<dbReference type="NCBIfam" id="NF004160">
    <property type="entry name" value="PRK05627.1-3"/>
    <property type="match status" value="1"/>
</dbReference>
<comment type="catalytic activity">
    <reaction evidence="13 15">
        <text>riboflavin + ATP = FMN + ADP + H(+)</text>
        <dbReference type="Rhea" id="RHEA:14357"/>
        <dbReference type="ChEBI" id="CHEBI:15378"/>
        <dbReference type="ChEBI" id="CHEBI:30616"/>
        <dbReference type="ChEBI" id="CHEBI:57986"/>
        <dbReference type="ChEBI" id="CHEBI:58210"/>
        <dbReference type="ChEBI" id="CHEBI:456216"/>
        <dbReference type="EC" id="2.7.1.26"/>
    </reaction>
</comment>
<dbReference type="GO" id="GO:0009398">
    <property type="term" value="P:FMN biosynthetic process"/>
    <property type="evidence" value="ECO:0007669"/>
    <property type="project" value="UniProtKB-UniRule"/>
</dbReference>
<dbReference type="GO" id="GO:0009231">
    <property type="term" value="P:riboflavin biosynthetic process"/>
    <property type="evidence" value="ECO:0007669"/>
    <property type="project" value="InterPro"/>
</dbReference>
<protein>
    <recommendedName>
        <fullName evidence="15">Riboflavin biosynthesis protein</fullName>
    </recommendedName>
    <domain>
        <recommendedName>
            <fullName evidence="15">Riboflavin kinase</fullName>
            <ecNumber evidence="15">2.7.1.26</ecNumber>
        </recommendedName>
        <alternativeName>
            <fullName evidence="15">Flavokinase</fullName>
        </alternativeName>
    </domain>
    <domain>
        <recommendedName>
            <fullName evidence="15">FMN adenylyltransferase</fullName>
            <ecNumber evidence="15">2.7.7.2</ecNumber>
        </recommendedName>
        <alternativeName>
            <fullName evidence="15">FAD pyrophosphorylase</fullName>
        </alternativeName>
        <alternativeName>
            <fullName evidence="15">FAD synthase</fullName>
        </alternativeName>
    </domain>
</protein>
<evidence type="ECO:0000256" key="11">
    <source>
        <dbReference type="ARBA" id="ARBA00022840"/>
    </source>
</evidence>
<dbReference type="FunFam" id="3.40.50.620:FF:000021">
    <property type="entry name" value="Riboflavin biosynthesis protein"/>
    <property type="match status" value="1"/>
</dbReference>
<evidence type="ECO:0000256" key="6">
    <source>
        <dbReference type="ARBA" id="ARBA00022679"/>
    </source>
</evidence>
<evidence type="ECO:0000256" key="1">
    <source>
        <dbReference type="ARBA" id="ARBA00002121"/>
    </source>
</evidence>
<keyword evidence="7 15" id="KW-0548">Nucleotidyltransferase</keyword>
<keyword evidence="10 15" id="KW-0274">FAD</keyword>
<keyword evidence="6 15" id="KW-0808">Transferase</keyword>
<evidence type="ECO:0000256" key="9">
    <source>
        <dbReference type="ARBA" id="ARBA00022777"/>
    </source>
</evidence>
<evidence type="ECO:0000256" key="13">
    <source>
        <dbReference type="ARBA" id="ARBA00047880"/>
    </source>
</evidence>
<evidence type="ECO:0000313" key="17">
    <source>
        <dbReference type="EMBL" id="HJA79104.1"/>
    </source>
</evidence>
<evidence type="ECO:0000256" key="5">
    <source>
        <dbReference type="ARBA" id="ARBA00022643"/>
    </source>
</evidence>
<dbReference type="Gene3D" id="3.40.50.620">
    <property type="entry name" value="HUPs"/>
    <property type="match status" value="1"/>
</dbReference>
<keyword evidence="8 15" id="KW-0547">Nucleotide-binding</keyword>
<dbReference type="InterPro" id="IPR002606">
    <property type="entry name" value="Riboflavin_kinase_bac"/>
</dbReference>
<dbReference type="PANTHER" id="PTHR22749:SF6">
    <property type="entry name" value="RIBOFLAVIN KINASE"/>
    <property type="match status" value="1"/>
</dbReference>
<dbReference type="Pfam" id="PF01687">
    <property type="entry name" value="Flavokinase"/>
    <property type="match status" value="1"/>
</dbReference>
<feature type="domain" description="Riboflavin kinase" evidence="16">
    <location>
        <begin position="185"/>
        <end position="310"/>
    </location>
</feature>
<accession>A0A9D2HNM9</accession>
<evidence type="ECO:0000313" key="18">
    <source>
        <dbReference type="Proteomes" id="UP000823821"/>
    </source>
</evidence>
<dbReference type="GO" id="GO:0005524">
    <property type="term" value="F:ATP binding"/>
    <property type="evidence" value="ECO:0007669"/>
    <property type="project" value="UniProtKB-UniRule"/>
</dbReference>
<dbReference type="GO" id="GO:0008531">
    <property type="term" value="F:riboflavin kinase activity"/>
    <property type="evidence" value="ECO:0007669"/>
    <property type="project" value="UniProtKB-UniRule"/>
</dbReference>
<gene>
    <name evidence="17" type="ORF">H9784_05975</name>
</gene>
<dbReference type="GO" id="GO:0006747">
    <property type="term" value="P:FAD biosynthetic process"/>
    <property type="evidence" value="ECO:0007669"/>
    <property type="project" value="UniProtKB-UniRule"/>
</dbReference>
<dbReference type="EC" id="2.7.1.26" evidence="15"/>
<evidence type="ECO:0000256" key="4">
    <source>
        <dbReference type="ARBA" id="ARBA00022630"/>
    </source>
</evidence>
<dbReference type="Pfam" id="PF06574">
    <property type="entry name" value="FAD_syn"/>
    <property type="match status" value="1"/>
</dbReference>
<dbReference type="SUPFAM" id="SSF82114">
    <property type="entry name" value="Riboflavin kinase-like"/>
    <property type="match status" value="1"/>
</dbReference>
<dbReference type="NCBIfam" id="TIGR00083">
    <property type="entry name" value="ribF"/>
    <property type="match status" value="1"/>
</dbReference>
<sequence>MNAASPLPERPGHAGQAKPTALTIGNFDGVHAGHQALIRRTCEVARAAGLRAMVMTFWPHPRAVLGGGQAPPPLISREERRRRILALGVDELQELPFTPDLAITSPEDFVRRHLLPLGLRELLIGHDFSLGRGRSGGPEVLRALSARYGFGLEQLAPVVRDGGIVSSSRIRRCVAEGDVRAAAALLGRCHLCEGRIEHGQGRGAGLGFPTANLALPETLLPPPGVYAVRAGVEGLPGPLQAVTNIGRNPTFAGAALTVESFLLDAGGDLYGRRLRLEFVERLRDERRFSSPDELKAQIARDVSQARRLLSALDPEYPRSAALPASCPEHAEEA</sequence>
<dbReference type="Gene3D" id="2.40.30.30">
    <property type="entry name" value="Riboflavin kinase-like"/>
    <property type="match status" value="1"/>
</dbReference>
<organism evidence="17 18">
    <name type="scientific">Candidatus Desulfovibrio intestinavium</name>
    <dbReference type="NCBI Taxonomy" id="2838534"/>
    <lineage>
        <taxon>Bacteria</taxon>
        <taxon>Pseudomonadati</taxon>
        <taxon>Thermodesulfobacteriota</taxon>
        <taxon>Desulfovibrionia</taxon>
        <taxon>Desulfovibrionales</taxon>
        <taxon>Desulfovibrionaceae</taxon>
        <taxon>Desulfovibrio</taxon>
    </lineage>
</organism>
<dbReference type="SUPFAM" id="SSF52374">
    <property type="entry name" value="Nucleotidylyl transferase"/>
    <property type="match status" value="1"/>
</dbReference>
<keyword evidence="4 15" id="KW-0285">Flavoprotein</keyword>
<comment type="similarity">
    <text evidence="15">Belongs to the ribF family.</text>
</comment>
<dbReference type="CDD" id="cd02064">
    <property type="entry name" value="FAD_synthetase_N"/>
    <property type="match status" value="1"/>
</dbReference>
<dbReference type="InterPro" id="IPR023465">
    <property type="entry name" value="Riboflavin_kinase_dom_sf"/>
</dbReference>
<evidence type="ECO:0000256" key="15">
    <source>
        <dbReference type="PIRNR" id="PIRNR004491"/>
    </source>
</evidence>
<dbReference type="EMBL" id="DWZD01000039">
    <property type="protein sequence ID" value="HJA79104.1"/>
    <property type="molecule type" value="Genomic_DNA"/>
</dbReference>
<dbReference type="SMART" id="SM00904">
    <property type="entry name" value="Flavokinase"/>
    <property type="match status" value="1"/>
</dbReference>
<dbReference type="GO" id="GO:0003919">
    <property type="term" value="F:FMN adenylyltransferase activity"/>
    <property type="evidence" value="ECO:0007669"/>
    <property type="project" value="UniProtKB-UniRule"/>
</dbReference>
<evidence type="ECO:0000256" key="3">
    <source>
        <dbReference type="ARBA" id="ARBA00005201"/>
    </source>
</evidence>
<evidence type="ECO:0000256" key="12">
    <source>
        <dbReference type="ARBA" id="ARBA00023268"/>
    </source>
</evidence>
<evidence type="ECO:0000256" key="10">
    <source>
        <dbReference type="ARBA" id="ARBA00022827"/>
    </source>
</evidence>
<reference evidence="17" key="1">
    <citation type="journal article" date="2021" name="PeerJ">
        <title>Extensive microbial diversity within the chicken gut microbiome revealed by metagenomics and culture.</title>
        <authorList>
            <person name="Gilroy R."/>
            <person name="Ravi A."/>
            <person name="Getino M."/>
            <person name="Pursley I."/>
            <person name="Horton D.L."/>
            <person name="Alikhan N.F."/>
            <person name="Baker D."/>
            <person name="Gharbi K."/>
            <person name="Hall N."/>
            <person name="Watson M."/>
            <person name="Adriaenssens E.M."/>
            <person name="Foster-Nyarko E."/>
            <person name="Jarju S."/>
            <person name="Secka A."/>
            <person name="Antonio M."/>
            <person name="Oren A."/>
            <person name="Chaudhuri R.R."/>
            <person name="La Ragione R."/>
            <person name="Hildebrand F."/>
            <person name="Pallen M.J."/>
        </authorList>
    </citation>
    <scope>NUCLEOTIDE SEQUENCE</scope>
    <source>
        <strain evidence="17">5032</strain>
    </source>
</reference>
<dbReference type="AlphaFoldDB" id="A0A9D2HNM9"/>
<name>A0A9D2HNM9_9BACT</name>
<comment type="catalytic activity">
    <reaction evidence="14 15">
        <text>FMN + ATP + H(+) = FAD + diphosphate</text>
        <dbReference type="Rhea" id="RHEA:17237"/>
        <dbReference type="ChEBI" id="CHEBI:15378"/>
        <dbReference type="ChEBI" id="CHEBI:30616"/>
        <dbReference type="ChEBI" id="CHEBI:33019"/>
        <dbReference type="ChEBI" id="CHEBI:57692"/>
        <dbReference type="ChEBI" id="CHEBI:58210"/>
        <dbReference type="EC" id="2.7.7.2"/>
    </reaction>
</comment>
<reference evidence="17" key="2">
    <citation type="submission" date="2021-04" db="EMBL/GenBank/DDBJ databases">
        <authorList>
            <person name="Gilroy R."/>
        </authorList>
    </citation>
    <scope>NUCLEOTIDE SEQUENCE</scope>
    <source>
        <strain evidence="17">5032</strain>
    </source>
</reference>
<keyword evidence="12" id="KW-0511">Multifunctional enzyme</keyword>
<comment type="caution">
    <text evidence="17">The sequence shown here is derived from an EMBL/GenBank/DDBJ whole genome shotgun (WGS) entry which is preliminary data.</text>
</comment>
<evidence type="ECO:0000256" key="2">
    <source>
        <dbReference type="ARBA" id="ARBA00004726"/>
    </source>
</evidence>
<evidence type="ECO:0000259" key="16">
    <source>
        <dbReference type="SMART" id="SM00904"/>
    </source>
</evidence>
<comment type="pathway">
    <text evidence="3 15">Cofactor biosynthesis; FMN biosynthesis; FMN from riboflavin (ATP route): step 1/1.</text>
</comment>
<evidence type="ECO:0000256" key="8">
    <source>
        <dbReference type="ARBA" id="ARBA00022741"/>
    </source>
</evidence>
<dbReference type="InterPro" id="IPR015864">
    <property type="entry name" value="FAD_synthase"/>
</dbReference>
<keyword evidence="11 15" id="KW-0067">ATP-binding</keyword>
<dbReference type="InterPro" id="IPR023468">
    <property type="entry name" value="Riboflavin_kinase"/>
</dbReference>
<keyword evidence="9 15" id="KW-0418">Kinase</keyword>
<dbReference type="EC" id="2.7.7.2" evidence="15"/>
<evidence type="ECO:0000256" key="7">
    <source>
        <dbReference type="ARBA" id="ARBA00022695"/>
    </source>
</evidence>